<accession>A0ACB9KK54</accession>
<gene>
    <name evidence="1" type="ORF">L6164_037426</name>
</gene>
<evidence type="ECO:0000313" key="2">
    <source>
        <dbReference type="Proteomes" id="UP000828941"/>
    </source>
</evidence>
<keyword evidence="2" id="KW-1185">Reference proteome</keyword>
<sequence length="185" mass="19680">MLLHIIKCPKYPYAITHDPTQSVINISTKQDGVGDDMVVVSQKFNMASESAFNTGGIVLDLFRSSLSAPEKFVAAAALNPVCNLAMMVGTTDIPKWCFVNAFGTSNINSFTKAPSAEDLPLLYGKSTIANLSKCKKHSDVYEYAPAACIEGDGDDDDGSYDNAPAASMEGNDDDDDGGYDYAPAA</sequence>
<dbReference type="EMBL" id="CM039439">
    <property type="protein sequence ID" value="KAI4297540.1"/>
    <property type="molecule type" value="Genomic_DNA"/>
</dbReference>
<comment type="caution">
    <text evidence="1">The sequence shown here is derived from an EMBL/GenBank/DDBJ whole genome shotgun (WGS) entry which is preliminary data.</text>
</comment>
<organism evidence="1 2">
    <name type="scientific">Bauhinia variegata</name>
    <name type="common">Purple orchid tree</name>
    <name type="synonym">Phanera variegata</name>
    <dbReference type="NCBI Taxonomy" id="167791"/>
    <lineage>
        <taxon>Eukaryota</taxon>
        <taxon>Viridiplantae</taxon>
        <taxon>Streptophyta</taxon>
        <taxon>Embryophyta</taxon>
        <taxon>Tracheophyta</taxon>
        <taxon>Spermatophyta</taxon>
        <taxon>Magnoliopsida</taxon>
        <taxon>eudicotyledons</taxon>
        <taxon>Gunneridae</taxon>
        <taxon>Pentapetalae</taxon>
        <taxon>rosids</taxon>
        <taxon>fabids</taxon>
        <taxon>Fabales</taxon>
        <taxon>Fabaceae</taxon>
        <taxon>Cercidoideae</taxon>
        <taxon>Cercideae</taxon>
        <taxon>Bauhiniinae</taxon>
        <taxon>Bauhinia</taxon>
    </lineage>
</organism>
<reference evidence="1 2" key="1">
    <citation type="journal article" date="2022" name="DNA Res.">
        <title>Chromosomal-level genome assembly of the orchid tree Bauhinia variegata (Leguminosae; Cercidoideae) supports the allotetraploid origin hypothesis of Bauhinia.</title>
        <authorList>
            <person name="Zhong Y."/>
            <person name="Chen Y."/>
            <person name="Zheng D."/>
            <person name="Pang J."/>
            <person name="Liu Y."/>
            <person name="Luo S."/>
            <person name="Meng S."/>
            <person name="Qian L."/>
            <person name="Wei D."/>
            <person name="Dai S."/>
            <person name="Zhou R."/>
        </authorList>
    </citation>
    <scope>NUCLEOTIDE SEQUENCE [LARGE SCALE GENOMIC DNA]</scope>
    <source>
        <strain evidence="1">BV-YZ2020</strain>
    </source>
</reference>
<evidence type="ECO:0000313" key="1">
    <source>
        <dbReference type="EMBL" id="KAI4297540.1"/>
    </source>
</evidence>
<protein>
    <submittedName>
        <fullName evidence="1">Uncharacterized protein</fullName>
    </submittedName>
</protein>
<name>A0ACB9KK54_BAUVA</name>
<proteinExistence type="predicted"/>
<dbReference type="Proteomes" id="UP000828941">
    <property type="component" value="Chromosome 14"/>
</dbReference>